<dbReference type="InterPro" id="IPR001734">
    <property type="entry name" value="Na/solute_symporter"/>
</dbReference>
<evidence type="ECO:0000256" key="5">
    <source>
        <dbReference type="ARBA" id="ARBA00023136"/>
    </source>
</evidence>
<name>A0A8D5UEF7_9BACL</name>
<reference evidence="7" key="1">
    <citation type="journal article" date="2013" name="Int. J. Syst. Evol. Microbiol.">
        <title>Polycladomyces abyssicola gen. nov., sp. nov., a thermophilic filamentous bacterium isolated from hemipelagic sediment.</title>
        <authorList>
            <person name="Tsubouchi T."/>
            <person name="Shimane Y."/>
            <person name="Mori K."/>
            <person name="Usui K."/>
            <person name="Hiraki T."/>
            <person name="Tame A."/>
            <person name="Uematsu K."/>
            <person name="Maruyama T."/>
            <person name="Hatada Y."/>
        </authorList>
    </citation>
    <scope>NUCLEOTIDE SEQUENCE</scope>
    <source>
        <strain evidence="7">JIR-001</strain>
    </source>
</reference>
<proteinExistence type="inferred from homology"/>
<dbReference type="KEGG" id="pabs:JIR001_03400"/>
<organism evidence="7 8">
    <name type="scientific">Polycladomyces abyssicola</name>
    <dbReference type="NCBI Taxonomy" id="1125966"/>
    <lineage>
        <taxon>Bacteria</taxon>
        <taxon>Bacillati</taxon>
        <taxon>Bacillota</taxon>
        <taxon>Bacilli</taxon>
        <taxon>Bacillales</taxon>
        <taxon>Thermoactinomycetaceae</taxon>
        <taxon>Polycladomyces</taxon>
    </lineage>
</organism>
<comment type="similarity">
    <text evidence="2">Belongs to the sodium:solute symporter (SSF) (TC 2.A.21) family.</text>
</comment>
<evidence type="ECO:0000256" key="2">
    <source>
        <dbReference type="ARBA" id="ARBA00006434"/>
    </source>
</evidence>
<dbReference type="GO" id="GO:0022857">
    <property type="term" value="F:transmembrane transporter activity"/>
    <property type="evidence" value="ECO:0007669"/>
    <property type="project" value="InterPro"/>
</dbReference>
<reference evidence="7" key="2">
    <citation type="journal article" date="2021" name="Microbiol. Resour. Announc.">
        <title>Complete Genome Sequence of Polycladomyces abyssicola JIR-001T, Isolated from Hemipelagic Sediment in Deep Seawater.</title>
        <authorList>
            <person name="Tsubouchi T."/>
            <person name="Kaneko Y."/>
        </authorList>
    </citation>
    <scope>NUCLEOTIDE SEQUENCE</scope>
    <source>
        <strain evidence="7">JIR-001</strain>
    </source>
</reference>
<feature type="transmembrane region" description="Helical" evidence="6">
    <location>
        <begin position="7"/>
        <end position="25"/>
    </location>
</feature>
<keyword evidence="4 6" id="KW-1133">Transmembrane helix</keyword>
<keyword evidence="5 6" id="KW-0472">Membrane</keyword>
<gene>
    <name evidence="7" type="ORF">JIR001_03400</name>
</gene>
<evidence type="ECO:0000313" key="7">
    <source>
        <dbReference type="EMBL" id="BCU80557.1"/>
    </source>
</evidence>
<evidence type="ECO:0000313" key="8">
    <source>
        <dbReference type="Proteomes" id="UP000677436"/>
    </source>
</evidence>
<keyword evidence="3 6" id="KW-0812">Transmembrane</keyword>
<dbReference type="InterPro" id="IPR038377">
    <property type="entry name" value="Na/Glc_symporter_sf"/>
</dbReference>
<dbReference type="Gene3D" id="1.20.1730.10">
    <property type="entry name" value="Sodium/glucose cotransporter"/>
    <property type="match status" value="1"/>
</dbReference>
<protein>
    <submittedName>
        <fullName evidence="7">Uncharacterized protein</fullName>
    </submittedName>
</protein>
<comment type="subcellular location">
    <subcellularLocation>
        <location evidence="1">Membrane</location>
        <topology evidence="1">Multi-pass membrane protein</topology>
    </subcellularLocation>
</comment>
<keyword evidence="8" id="KW-1185">Reference proteome</keyword>
<dbReference type="PROSITE" id="PS50283">
    <property type="entry name" value="NA_SOLUT_SYMP_3"/>
    <property type="match status" value="1"/>
</dbReference>
<sequence>MNAVSFAVMTVLVSGISLYSMALIFQVLVGWSMNISILVSALVVLIYVGLGG</sequence>
<evidence type="ECO:0000256" key="6">
    <source>
        <dbReference type="SAM" id="Phobius"/>
    </source>
</evidence>
<evidence type="ECO:0000256" key="4">
    <source>
        <dbReference type="ARBA" id="ARBA00022989"/>
    </source>
</evidence>
<dbReference type="Proteomes" id="UP000677436">
    <property type="component" value="Chromosome"/>
</dbReference>
<accession>A0A8D5UEF7</accession>
<feature type="transmembrane region" description="Helical" evidence="6">
    <location>
        <begin position="31"/>
        <end position="50"/>
    </location>
</feature>
<dbReference type="AlphaFoldDB" id="A0A8D5UEF7"/>
<dbReference type="EMBL" id="AP024601">
    <property type="protein sequence ID" value="BCU80557.1"/>
    <property type="molecule type" value="Genomic_DNA"/>
</dbReference>
<dbReference type="GO" id="GO:0016020">
    <property type="term" value="C:membrane"/>
    <property type="evidence" value="ECO:0007669"/>
    <property type="project" value="UniProtKB-SubCell"/>
</dbReference>
<evidence type="ECO:0000256" key="1">
    <source>
        <dbReference type="ARBA" id="ARBA00004141"/>
    </source>
</evidence>
<evidence type="ECO:0000256" key="3">
    <source>
        <dbReference type="ARBA" id="ARBA00022692"/>
    </source>
</evidence>